<keyword evidence="2" id="KW-0812">Transmembrane</keyword>
<sequence>MPPTYFPRKDQKTCIMDYVGNQQAALTEQDSSDELTDVMVMTGGRAVKSEETGAALSAIGMGLGALATGLVTVLTTIINGLYTIVLAIVELVITVVCCRFGKDSKPALAESGAMPDGSTMTGNGGVTAAGGMAPSYTGSRKQQPGAAYGGQQPGYTGQQMGYPGAGQQTGYAGQQMGSMGAGQQPGYAGEQMAYGRQRMAGGMIPTGGAPQMTGAYAQPANMAPGSGMGQVGAMPAQQPMVTTIRY</sequence>
<protein>
    <submittedName>
        <fullName evidence="3">Uncharacterized protein</fullName>
    </submittedName>
</protein>
<keyword evidence="2" id="KW-1133">Transmembrane helix</keyword>
<feature type="region of interest" description="Disordered" evidence="1">
    <location>
        <begin position="166"/>
        <end position="187"/>
    </location>
</feature>
<reference evidence="3 4" key="1">
    <citation type="journal article" date="2019" name="Nat. Ecol. Evol.">
        <title>Megaphylogeny resolves global patterns of mushroom evolution.</title>
        <authorList>
            <person name="Varga T."/>
            <person name="Krizsan K."/>
            <person name="Foldi C."/>
            <person name="Dima B."/>
            <person name="Sanchez-Garcia M."/>
            <person name="Sanchez-Ramirez S."/>
            <person name="Szollosi G.J."/>
            <person name="Szarkandi J.G."/>
            <person name="Papp V."/>
            <person name="Albert L."/>
            <person name="Andreopoulos W."/>
            <person name="Angelini C."/>
            <person name="Antonin V."/>
            <person name="Barry K.W."/>
            <person name="Bougher N.L."/>
            <person name="Buchanan P."/>
            <person name="Buyck B."/>
            <person name="Bense V."/>
            <person name="Catcheside P."/>
            <person name="Chovatia M."/>
            <person name="Cooper J."/>
            <person name="Damon W."/>
            <person name="Desjardin D."/>
            <person name="Finy P."/>
            <person name="Geml J."/>
            <person name="Haridas S."/>
            <person name="Hughes K."/>
            <person name="Justo A."/>
            <person name="Karasinski D."/>
            <person name="Kautmanova I."/>
            <person name="Kiss B."/>
            <person name="Kocsube S."/>
            <person name="Kotiranta H."/>
            <person name="LaButti K.M."/>
            <person name="Lechner B.E."/>
            <person name="Liimatainen K."/>
            <person name="Lipzen A."/>
            <person name="Lukacs Z."/>
            <person name="Mihaltcheva S."/>
            <person name="Morgado L.N."/>
            <person name="Niskanen T."/>
            <person name="Noordeloos M.E."/>
            <person name="Ohm R.A."/>
            <person name="Ortiz-Santana B."/>
            <person name="Ovrebo C."/>
            <person name="Racz N."/>
            <person name="Riley R."/>
            <person name="Savchenko A."/>
            <person name="Shiryaev A."/>
            <person name="Soop K."/>
            <person name="Spirin V."/>
            <person name="Szebenyi C."/>
            <person name="Tomsovsky M."/>
            <person name="Tulloss R.E."/>
            <person name="Uehling J."/>
            <person name="Grigoriev I.V."/>
            <person name="Vagvolgyi C."/>
            <person name="Papp T."/>
            <person name="Martin F.M."/>
            <person name="Miettinen O."/>
            <person name="Hibbett D.S."/>
            <person name="Nagy L.G."/>
        </authorList>
    </citation>
    <scope>NUCLEOTIDE SEQUENCE [LARGE SCALE GENOMIC DNA]</scope>
    <source>
        <strain evidence="3 4">OMC1185</strain>
    </source>
</reference>
<evidence type="ECO:0000313" key="3">
    <source>
        <dbReference type="EMBL" id="TFK47702.1"/>
    </source>
</evidence>
<feature type="transmembrane region" description="Helical" evidence="2">
    <location>
        <begin position="80"/>
        <end position="101"/>
    </location>
</feature>
<evidence type="ECO:0000256" key="1">
    <source>
        <dbReference type="SAM" id="MobiDB-lite"/>
    </source>
</evidence>
<dbReference type="EMBL" id="ML213522">
    <property type="protein sequence ID" value="TFK47702.1"/>
    <property type="molecule type" value="Genomic_DNA"/>
</dbReference>
<dbReference type="AlphaFoldDB" id="A0A5C3MRN5"/>
<feature type="region of interest" description="Disordered" evidence="1">
    <location>
        <begin position="131"/>
        <end position="153"/>
    </location>
</feature>
<organism evidence="3 4">
    <name type="scientific">Heliocybe sulcata</name>
    <dbReference type="NCBI Taxonomy" id="5364"/>
    <lineage>
        <taxon>Eukaryota</taxon>
        <taxon>Fungi</taxon>
        <taxon>Dikarya</taxon>
        <taxon>Basidiomycota</taxon>
        <taxon>Agaricomycotina</taxon>
        <taxon>Agaricomycetes</taxon>
        <taxon>Gloeophyllales</taxon>
        <taxon>Gloeophyllaceae</taxon>
        <taxon>Heliocybe</taxon>
    </lineage>
</organism>
<feature type="compositionally biased region" description="Low complexity" evidence="1">
    <location>
        <begin position="166"/>
        <end position="186"/>
    </location>
</feature>
<name>A0A5C3MRN5_9AGAM</name>
<proteinExistence type="predicted"/>
<dbReference type="OrthoDB" id="10651602at2759"/>
<keyword evidence="4" id="KW-1185">Reference proteome</keyword>
<gene>
    <name evidence="3" type="ORF">OE88DRAFT_1647500</name>
</gene>
<accession>A0A5C3MRN5</accession>
<dbReference type="Proteomes" id="UP000305948">
    <property type="component" value="Unassembled WGS sequence"/>
</dbReference>
<keyword evidence="2" id="KW-0472">Membrane</keyword>
<evidence type="ECO:0000256" key="2">
    <source>
        <dbReference type="SAM" id="Phobius"/>
    </source>
</evidence>
<evidence type="ECO:0000313" key="4">
    <source>
        <dbReference type="Proteomes" id="UP000305948"/>
    </source>
</evidence>